<proteinExistence type="inferred from homology"/>
<evidence type="ECO:0000313" key="6">
    <source>
        <dbReference type="EMBL" id="GEX49106.1"/>
    </source>
</evidence>
<comment type="subcellular location">
    <subcellularLocation>
        <location evidence="1">Membrane</location>
        <topology evidence="1">Multi-pass membrane protein</topology>
    </subcellularLocation>
</comment>
<organism evidence="6">
    <name type="scientific">Tanacetum cinerariifolium</name>
    <name type="common">Dalmatian daisy</name>
    <name type="synonym">Chrysanthemum cinerariifolium</name>
    <dbReference type="NCBI Taxonomy" id="118510"/>
    <lineage>
        <taxon>Eukaryota</taxon>
        <taxon>Viridiplantae</taxon>
        <taxon>Streptophyta</taxon>
        <taxon>Embryophyta</taxon>
        <taxon>Tracheophyta</taxon>
        <taxon>Spermatophyta</taxon>
        <taxon>Magnoliopsida</taxon>
        <taxon>eudicotyledons</taxon>
        <taxon>Gunneridae</taxon>
        <taxon>Pentapetalae</taxon>
        <taxon>asterids</taxon>
        <taxon>campanulids</taxon>
        <taxon>Asterales</taxon>
        <taxon>Asteraceae</taxon>
        <taxon>Asteroideae</taxon>
        <taxon>Anthemideae</taxon>
        <taxon>Anthemidinae</taxon>
        <taxon>Tanacetum</taxon>
    </lineage>
</organism>
<dbReference type="PANTHER" id="PTHR23291:SF31">
    <property type="entry name" value="PROTEIN LIFEGUARD 4"/>
    <property type="match status" value="1"/>
</dbReference>
<gene>
    <name evidence="6" type="ORF">Tci_321081</name>
</gene>
<comment type="caution">
    <text evidence="5">Lacks conserved residue(s) required for the propagation of feature annotation.</text>
</comment>
<comment type="similarity">
    <text evidence="5">Belongs to the BI1 family.</text>
</comment>
<evidence type="ECO:0000256" key="2">
    <source>
        <dbReference type="ARBA" id="ARBA00022692"/>
    </source>
</evidence>
<evidence type="ECO:0000256" key="3">
    <source>
        <dbReference type="ARBA" id="ARBA00022989"/>
    </source>
</evidence>
<evidence type="ECO:0000256" key="4">
    <source>
        <dbReference type="ARBA" id="ARBA00023136"/>
    </source>
</evidence>
<reference evidence="6" key="1">
    <citation type="journal article" date="2019" name="Sci. Rep.">
        <title>Draft genome of Tanacetum cinerariifolium, the natural source of mosquito coil.</title>
        <authorList>
            <person name="Yamashiro T."/>
            <person name="Shiraishi A."/>
            <person name="Satake H."/>
            <person name="Nakayama K."/>
        </authorList>
    </citation>
    <scope>NUCLEOTIDE SEQUENCE</scope>
</reference>
<protein>
    <submittedName>
        <fullName evidence="6">BI1-like protein</fullName>
    </submittedName>
</protein>
<keyword evidence="2 5" id="KW-0812">Transmembrane</keyword>
<feature type="transmembrane region" description="Helical" evidence="5">
    <location>
        <begin position="20"/>
        <end position="43"/>
    </location>
</feature>
<accession>A0A699H6K5</accession>
<evidence type="ECO:0000256" key="5">
    <source>
        <dbReference type="RuleBase" id="RU004379"/>
    </source>
</evidence>
<sequence length="87" mass="10021">MLVSIMGFMVFALFQKFIFFPLGMISVMIYECLAAITFCGYIVYDTDNLIKGYTYDEYNWAAVALYLDIIILFMALLTVFRAADHSK</sequence>
<dbReference type="InterPro" id="IPR006214">
    <property type="entry name" value="Bax_inhibitor_1-related"/>
</dbReference>
<keyword evidence="4 5" id="KW-0472">Membrane</keyword>
<evidence type="ECO:0000256" key="1">
    <source>
        <dbReference type="ARBA" id="ARBA00004141"/>
    </source>
</evidence>
<comment type="caution">
    <text evidence="6">The sequence shown here is derived from an EMBL/GenBank/DDBJ whole genome shotgun (WGS) entry which is preliminary data.</text>
</comment>
<dbReference type="Pfam" id="PF01027">
    <property type="entry name" value="Bax1-I"/>
    <property type="match status" value="1"/>
</dbReference>
<name>A0A699H6K5_TANCI</name>
<dbReference type="AlphaFoldDB" id="A0A699H6K5"/>
<dbReference type="PANTHER" id="PTHR23291">
    <property type="entry name" value="BAX INHIBITOR-RELATED"/>
    <property type="match status" value="1"/>
</dbReference>
<dbReference type="EMBL" id="BKCJ010111419">
    <property type="protein sequence ID" value="GEX49106.1"/>
    <property type="molecule type" value="Genomic_DNA"/>
</dbReference>
<keyword evidence="3 5" id="KW-1133">Transmembrane helix</keyword>
<dbReference type="GO" id="GO:0016020">
    <property type="term" value="C:membrane"/>
    <property type="evidence" value="ECO:0007669"/>
    <property type="project" value="UniProtKB-SubCell"/>
</dbReference>
<feature type="transmembrane region" description="Helical" evidence="5">
    <location>
        <begin position="63"/>
        <end position="83"/>
    </location>
</feature>